<keyword evidence="2" id="KW-1185">Reference proteome</keyword>
<dbReference type="SUPFAM" id="SSF48264">
    <property type="entry name" value="Cytochrome P450"/>
    <property type="match status" value="1"/>
</dbReference>
<evidence type="ECO:0000313" key="2">
    <source>
        <dbReference type="Proteomes" id="UP000192847"/>
    </source>
</evidence>
<evidence type="ECO:0008006" key="3">
    <source>
        <dbReference type="Google" id="ProtNLM"/>
    </source>
</evidence>
<reference evidence="1 2" key="1">
    <citation type="submission" date="2017-02" db="EMBL/GenBank/DDBJ databases">
        <title>The new phylogeny of genus Mycobacterium.</title>
        <authorList>
            <person name="Tortoli E."/>
            <person name="Trovato A."/>
            <person name="Cirillo D.M."/>
        </authorList>
    </citation>
    <scope>NUCLEOTIDE SEQUENCE [LARGE SCALE GENOMIC DNA]</scope>
    <source>
        <strain evidence="1 2">CCUG 56329</strain>
    </source>
</reference>
<evidence type="ECO:0000313" key="1">
    <source>
        <dbReference type="EMBL" id="ORB75521.1"/>
    </source>
</evidence>
<dbReference type="Proteomes" id="UP000192847">
    <property type="component" value="Unassembled WGS sequence"/>
</dbReference>
<accession>A0ABX3TC11</accession>
<organism evidence="1 2">
    <name type="scientific">Mycobacterium timonense</name>
    <dbReference type="NCBI Taxonomy" id="701043"/>
    <lineage>
        <taxon>Bacteria</taxon>
        <taxon>Bacillati</taxon>
        <taxon>Actinomycetota</taxon>
        <taxon>Actinomycetes</taxon>
        <taxon>Mycobacteriales</taxon>
        <taxon>Mycobacteriaceae</taxon>
        <taxon>Mycobacterium</taxon>
        <taxon>Mycobacterium avium complex (MAC)</taxon>
    </lineage>
</organism>
<comment type="caution">
    <text evidence="1">The sequence shown here is derived from an EMBL/GenBank/DDBJ whole genome shotgun (WGS) entry which is preliminary data.</text>
</comment>
<dbReference type="Gene3D" id="1.10.630.10">
    <property type="entry name" value="Cytochrome P450"/>
    <property type="match status" value="1"/>
</dbReference>
<gene>
    <name evidence="1" type="ORF">BST46_30715</name>
</gene>
<protein>
    <recommendedName>
        <fullName evidence="3">Alpha/beta hydrolase</fullName>
    </recommendedName>
</protein>
<dbReference type="EMBL" id="MVIL01000984">
    <property type="protein sequence ID" value="ORB75521.1"/>
    <property type="molecule type" value="Genomic_DNA"/>
</dbReference>
<feature type="non-terminal residue" evidence="1">
    <location>
        <position position="94"/>
    </location>
</feature>
<feature type="non-terminal residue" evidence="1">
    <location>
        <position position="1"/>
    </location>
</feature>
<dbReference type="InterPro" id="IPR036396">
    <property type="entry name" value="Cyt_P450_sf"/>
</dbReference>
<proteinExistence type="predicted"/>
<name>A0ABX3TC11_9MYCO</name>
<sequence length="94" mass="10391">FDVPVIVLSDAGLIDDVNNEAAWEKHVGHSLRKLRPVAGDGLFTAYNHEPNWQKAHNILMPAYTTAALESYHPPLTAPVRHLTHATPPRPADHT</sequence>